<feature type="compositionally biased region" description="Polar residues" evidence="1">
    <location>
        <begin position="82"/>
        <end position="93"/>
    </location>
</feature>
<dbReference type="OrthoDB" id="6365676at2759"/>
<gene>
    <name evidence="2" type="ORF">DILT_LOCUS5973</name>
</gene>
<keyword evidence="3" id="KW-1185">Reference proteome</keyword>
<evidence type="ECO:0000313" key="2">
    <source>
        <dbReference type="EMBL" id="VDN10142.1"/>
    </source>
</evidence>
<sequence length="177" mass="19385">MQSTEQSVLAPFMSSDGASTPDPHEASRLERLPDRLSRVSSSPASEPPPISKKKKAIIVIQCEAASTPLVIIRAPETKKPNSAENKTVYSARSKQYEEDALNDDESSLYEYDGGSDSSASSSSSDYQPAAKHKVNSYFDLLLLIKLQLCPLVYLRPCLETSIKDDYSLAYFDKSAVA</sequence>
<dbReference type="AlphaFoldDB" id="A0A3P7NP27"/>
<evidence type="ECO:0000256" key="1">
    <source>
        <dbReference type="SAM" id="MobiDB-lite"/>
    </source>
</evidence>
<dbReference type="Proteomes" id="UP000281553">
    <property type="component" value="Unassembled WGS sequence"/>
</dbReference>
<name>A0A3P7NP27_DIBLA</name>
<feature type="compositionally biased region" description="Basic and acidic residues" evidence="1">
    <location>
        <begin position="22"/>
        <end position="37"/>
    </location>
</feature>
<dbReference type="EMBL" id="UYRU01048557">
    <property type="protein sequence ID" value="VDN10142.1"/>
    <property type="molecule type" value="Genomic_DNA"/>
</dbReference>
<feature type="compositionally biased region" description="Acidic residues" evidence="1">
    <location>
        <begin position="98"/>
        <end position="107"/>
    </location>
</feature>
<reference evidence="2 3" key="1">
    <citation type="submission" date="2018-11" db="EMBL/GenBank/DDBJ databases">
        <authorList>
            <consortium name="Pathogen Informatics"/>
        </authorList>
    </citation>
    <scope>NUCLEOTIDE SEQUENCE [LARGE SCALE GENOMIC DNA]</scope>
</reference>
<feature type="compositionally biased region" description="Low complexity" evidence="1">
    <location>
        <begin position="112"/>
        <end position="125"/>
    </location>
</feature>
<proteinExistence type="predicted"/>
<feature type="region of interest" description="Disordered" evidence="1">
    <location>
        <begin position="73"/>
        <end position="126"/>
    </location>
</feature>
<accession>A0A3P7NP27</accession>
<protein>
    <submittedName>
        <fullName evidence="2">Uncharacterized protein</fullName>
    </submittedName>
</protein>
<evidence type="ECO:0000313" key="3">
    <source>
        <dbReference type="Proteomes" id="UP000281553"/>
    </source>
</evidence>
<feature type="region of interest" description="Disordered" evidence="1">
    <location>
        <begin position="1"/>
        <end position="52"/>
    </location>
</feature>
<organism evidence="2 3">
    <name type="scientific">Dibothriocephalus latus</name>
    <name type="common">Fish tapeworm</name>
    <name type="synonym">Diphyllobothrium latum</name>
    <dbReference type="NCBI Taxonomy" id="60516"/>
    <lineage>
        <taxon>Eukaryota</taxon>
        <taxon>Metazoa</taxon>
        <taxon>Spiralia</taxon>
        <taxon>Lophotrochozoa</taxon>
        <taxon>Platyhelminthes</taxon>
        <taxon>Cestoda</taxon>
        <taxon>Eucestoda</taxon>
        <taxon>Diphyllobothriidea</taxon>
        <taxon>Diphyllobothriidae</taxon>
        <taxon>Dibothriocephalus</taxon>
    </lineage>
</organism>